<comment type="caution">
    <text evidence="2">The sequence shown here is derived from an EMBL/GenBank/DDBJ whole genome shotgun (WGS) entry which is preliminary data.</text>
</comment>
<feature type="compositionally biased region" description="Low complexity" evidence="1">
    <location>
        <begin position="204"/>
        <end position="215"/>
    </location>
</feature>
<feature type="compositionally biased region" description="Basic and acidic residues" evidence="1">
    <location>
        <begin position="216"/>
        <end position="232"/>
    </location>
</feature>
<accession>A0ABP1QJR5</accession>
<feature type="compositionally biased region" description="Low complexity" evidence="1">
    <location>
        <begin position="254"/>
        <end position="265"/>
    </location>
</feature>
<dbReference type="EMBL" id="CAXLJM020000036">
    <property type="protein sequence ID" value="CAL8105914.1"/>
    <property type="molecule type" value="Genomic_DNA"/>
</dbReference>
<organism evidence="2 3">
    <name type="scientific">Orchesella dallaii</name>
    <dbReference type="NCBI Taxonomy" id="48710"/>
    <lineage>
        <taxon>Eukaryota</taxon>
        <taxon>Metazoa</taxon>
        <taxon>Ecdysozoa</taxon>
        <taxon>Arthropoda</taxon>
        <taxon>Hexapoda</taxon>
        <taxon>Collembola</taxon>
        <taxon>Entomobryomorpha</taxon>
        <taxon>Entomobryoidea</taxon>
        <taxon>Orchesellidae</taxon>
        <taxon>Orchesellinae</taxon>
        <taxon>Orchesella</taxon>
    </lineage>
</organism>
<feature type="region of interest" description="Disordered" evidence="1">
    <location>
        <begin position="204"/>
        <end position="278"/>
    </location>
</feature>
<gene>
    <name evidence="2" type="ORF">ODALV1_LOCUS12230</name>
</gene>
<feature type="compositionally biased region" description="Polar residues" evidence="1">
    <location>
        <begin position="233"/>
        <end position="246"/>
    </location>
</feature>
<name>A0ABP1QJR5_9HEXA</name>
<dbReference type="Proteomes" id="UP001642540">
    <property type="component" value="Unassembled WGS sequence"/>
</dbReference>
<protein>
    <submittedName>
        <fullName evidence="2">Uncharacterized protein</fullName>
    </submittedName>
</protein>
<sequence length="285" mass="32175">MDTVCMDISEYSCMSTDTKSELHAWRMPISTSFSSSLRERNSPPRTILYSQKCQVDRHISTSSENESDNLQQQNMKIVITIIILIRVQLRHTKIKPAVSQKNKLEVGAEDEDQLIQILLPCIVFDRTFSPEALERHAKVCTKVNTKNPYKPNRVTFDISEKRKKGTLLEDFIPPPTFDALTDDRVGLSRGSRSWCSLRGTSCTTKSTLTSTPAPTARRECSVSQSRERERTTCKSQAPPSITSPTDYPNDDTSEFGSNNSEENNSTDLPRYAKPIAPRDICPYCN</sequence>
<evidence type="ECO:0000313" key="2">
    <source>
        <dbReference type="EMBL" id="CAL8105914.1"/>
    </source>
</evidence>
<evidence type="ECO:0000256" key="1">
    <source>
        <dbReference type="SAM" id="MobiDB-lite"/>
    </source>
</evidence>
<reference evidence="2 3" key="1">
    <citation type="submission" date="2024-08" db="EMBL/GenBank/DDBJ databases">
        <authorList>
            <person name="Cucini C."/>
            <person name="Frati F."/>
        </authorList>
    </citation>
    <scope>NUCLEOTIDE SEQUENCE [LARGE SCALE GENOMIC DNA]</scope>
</reference>
<keyword evidence="3" id="KW-1185">Reference proteome</keyword>
<evidence type="ECO:0000313" key="3">
    <source>
        <dbReference type="Proteomes" id="UP001642540"/>
    </source>
</evidence>
<proteinExistence type="predicted"/>